<feature type="region of interest" description="Disordered" evidence="1">
    <location>
        <begin position="75"/>
        <end position="131"/>
    </location>
</feature>
<name>A0ABP6V529_9ACTN</name>
<feature type="compositionally biased region" description="Low complexity" evidence="1">
    <location>
        <begin position="173"/>
        <end position="189"/>
    </location>
</feature>
<accession>A0ABP6V529</accession>
<dbReference type="Proteomes" id="UP001500301">
    <property type="component" value="Unassembled WGS sequence"/>
</dbReference>
<reference evidence="3" key="1">
    <citation type="journal article" date="2019" name="Int. J. Syst. Evol. Microbiol.">
        <title>The Global Catalogue of Microorganisms (GCM) 10K type strain sequencing project: providing services to taxonomists for standard genome sequencing and annotation.</title>
        <authorList>
            <consortium name="The Broad Institute Genomics Platform"/>
            <consortium name="The Broad Institute Genome Sequencing Center for Infectious Disease"/>
            <person name="Wu L."/>
            <person name="Ma J."/>
        </authorList>
    </citation>
    <scope>NUCLEOTIDE SEQUENCE [LARGE SCALE GENOMIC DNA]</scope>
    <source>
        <strain evidence="3">JCM 17460</strain>
    </source>
</reference>
<feature type="compositionally biased region" description="Polar residues" evidence="1">
    <location>
        <begin position="145"/>
        <end position="160"/>
    </location>
</feature>
<comment type="caution">
    <text evidence="2">The sequence shown here is derived from an EMBL/GenBank/DDBJ whole genome shotgun (WGS) entry which is preliminary data.</text>
</comment>
<sequence>MIGTNSATSVPTRSARLPVTAEASDWPTMTAEPRIVITVADRPTGLRSAPRLYWVTIVGPMPQPMSNSTPHIAATDETNGSNEAPTSIVAPKTSQRARSEKVAGNSATPRASAAEPIPITPYTRPAEAGSPWSAMNAVSEVSIEPKNSPTPKMPATTASSAGRAISRTGAGGVARSSAPAAARAEGCSAKAVTNTSVSRAAPATGAHGSSAVASRPTTNGPMMNTISSAADS</sequence>
<evidence type="ECO:0000313" key="3">
    <source>
        <dbReference type="Proteomes" id="UP001500301"/>
    </source>
</evidence>
<gene>
    <name evidence="2" type="ORF">GCM10022263_17110</name>
</gene>
<organism evidence="2 3">
    <name type="scientific">Nocardioides daeguensis</name>
    <dbReference type="NCBI Taxonomy" id="908359"/>
    <lineage>
        <taxon>Bacteria</taxon>
        <taxon>Bacillati</taxon>
        <taxon>Actinomycetota</taxon>
        <taxon>Actinomycetes</taxon>
        <taxon>Propionibacteriales</taxon>
        <taxon>Nocardioidaceae</taxon>
        <taxon>Nocardioides</taxon>
    </lineage>
</organism>
<protein>
    <submittedName>
        <fullName evidence="2">Uncharacterized protein</fullName>
    </submittedName>
</protein>
<keyword evidence="3" id="KW-1185">Reference proteome</keyword>
<feature type="compositionally biased region" description="Polar residues" evidence="1">
    <location>
        <begin position="75"/>
        <end position="85"/>
    </location>
</feature>
<dbReference type="EMBL" id="BAABBB010000009">
    <property type="protein sequence ID" value="GAA3529092.1"/>
    <property type="molecule type" value="Genomic_DNA"/>
</dbReference>
<proteinExistence type="predicted"/>
<evidence type="ECO:0000313" key="2">
    <source>
        <dbReference type="EMBL" id="GAA3529092.1"/>
    </source>
</evidence>
<feature type="compositionally biased region" description="Polar residues" evidence="1">
    <location>
        <begin position="211"/>
        <end position="232"/>
    </location>
</feature>
<feature type="region of interest" description="Disordered" evidence="1">
    <location>
        <begin position="143"/>
        <end position="232"/>
    </location>
</feature>
<evidence type="ECO:0000256" key="1">
    <source>
        <dbReference type="SAM" id="MobiDB-lite"/>
    </source>
</evidence>